<gene>
    <name evidence="1" type="ORF">A5CBH24_12480</name>
</gene>
<dbReference type="InterPro" id="IPR001173">
    <property type="entry name" value="Glyco_trans_2-like"/>
</dbReference>
<evidence type="ECO:0000313" key="1">
    <source>
        <dbReference type="EMBL" id="BBL03935.1"/>
    </source>
</evidence>
<keyword evidence="2" id="KW-1185">Reference proteome</keyword>
<name>A0A3D3YJU6_9BACT</name>
<dbReference type="OrthoDB" id="199095at2"/>
<dbReference type="STRING" id="1118061.GCA_000311925_01406"/>
<accession>A0A4Y1WTD0</accession>
<dbReference type="InterPro" id="IPR050834">
    <property type="entry name" value="Glycosyltransf_2"/>
</dbReference>
<dbReference type="Proteomes" id="UP000318946">
    <property type="component" value="Chromosome"/>
</dbReference>
<dbReference type="KEGG" id="acou:A5CBH24_12480"/>
<dbReference type="AlphaFoldDB" id="A0A3D3YJU6"/>
<proteinExistence type="predicted"/>
<dbReference type="Gene3D" id="3.90.550.10">
    <property type="entry name" value="Spore Coat Polysaccharide Biosynthesis Protein SpsA, Chain A"/>
    <property type="match status" value="1"/>
</dbReference>
<accession>A0A4Y1XRV7</accession>
<protein>
    <submittedName>
        <fullName evidence="1">Uncharacterized protein</fullName>
    </submittedName>
</protein>
<dbReference type="RefSeq" id="WP_141412545.1">
    <property type="nucleotide sequence ID" value="NZ_AP019735.1"/>
</dbReference>
<organism evidence="1 2">
    <name type="scientific">Alistipes communis</name>
    <dbReference type="NCBI Taxonomy" id="2585118"/>
    <lineage>
        <taxon>Bacteria</taxon>
        <taxon>Pseudomonadati</taxon>
        <taxon>Bacteroidota</taxon>
        <taxon>Bacteroidia</taxon>
        <taxon>Bacteroidales</taxon>
        <taxon>Rikenellaceae</taxon>
        <taxon>Alistipes</taxon>
    </lineage>
</organism>
<evidence type="ECO:0000313" key="2">
    <source>
        <dbReference type="Proteomes" id="UP000318946"/>
    </source>
</evidence>
<dbReference type="EMBL" id="AP019735">
    <property type="protein sequence ID" value="BBL03935.1"/>
    <property type="molecule type" value="Genomic_DNA"/>
</dbReference>
<dbReference type="InterPro" id="IPR029044">
    <property type="entry name" value="Nucleotide-diphossugar_trans"/>
</dbReference>
<dbReference type="SUPFAM" id="SSF53448">
    <property type="entry name" value="Nucleotide-diphospho-sugar transferases"/>
    <property type="match status" value="1"/>
</dbReference>
<dbReference type="Pfam" id="PF00535">
    <property type="entry name" value="Glycos_transf_2"/>
    <property type="match status" value="1"/>
</dbReference>
<reference evidence="2" key="1">
    <citation type="submission" date="2019-06" db="EMBL/GenBank/DDBJ databases">
        <title>Alistipes onderdonkii subsp. vulgaris subsp. nov., Alistipes dispar sp. nov. and Alistipes communis sp. nov., isolated from human faeces, and creation of Alistipes onderdonkii subsp. onderdonkii subsp. nov.</title>
        <authorList>
            <person name="Sakamoto M."/>
            <person name="Ikeyama N."/>
            <person name="Ogata Y."/>
            <person name="Suda W."/>
            <person name="Iino T."/>
            <person name="Hattori M."/>
            <person name="Ohkuma M."/>
        </authorList>
    </citation>
    <scope>NUCLEOTIDE SEQUENCE [LARGE SCALE GENOMIC DNA]</scope>
    <source>
        <strain evidence="2">5CBH24</strain>
    </source>
</reference>
<dbReference type="PANTHER" id="PTHR43685">
    <property type="entry name" value="GLYCOSYLTRANSFERASE"/>
    <property type="match status" value="1"/>
</dbReference>
<sequence length="304" mass="35479">MVSVIIPNYCHAPYLRQRIDSVLAQSYPDFEVVLLDDCSTDGSREVIERYRNHPRIKQIVYNDRNGGSAFAQWRKGFALTQGEYIWIAESDDYADPAFLERCVAELDADPACVLAHTLSRTVDSEGRPFGKVRHAGRPVRRMDGRRFVLRHLLRRNELYNASMAVFRRSALPAAGEYEGFRYAGDWYFWMLVALQGRVSTVFEPLNAFRRHDAATTTQGERTGGLYEEVLQILPAIFSRMRTAAPVRWALEGKQLCRLHRARRRFGRNEAYERLWSRWCETYRCDPLRRAWYRIYGALPDSMFF</sequence>
<dbReference type="PANTHER" id="PTHR43685:SF11">
    <property type="entry name" value="GLYCOSYLTRANSFERASE TAGX-RELATED"/>
    <property type="match status" value="1"/>
</dbReference>
<accession>A0A3D3YJU6</accession>
<dbReference type="GeneID" id="78341967"/>